<feature type="compositionally biased region" description="Basic and acidic residues" evidence="1">
    <location>
        <begin position="35"/>
        <end position="44"/>
    </location>
</feature>
<reference evidence="2 3" key="1">
    <citation type="submission" date="2016-09" db="EMBL/GenBank/DDBJ databases">
        <title>Complete genome of Desulfosporosinus sp. OL.</title>
        <authorList>
            <person name="Mardanov A."/>
            <person name="Beletsky A."/>
            <person name="Panova A."/>
            <person name="Karnachuk O."/>
            <person name="Ravin N."/>
        </authorList>
    </citation>
    <scope>NUCLEOTIDE SEQUENCE [LARGE SCALE GENOMIC DNA]</scope>
    <source>
        <strain evidence="2 3">OL</strain>
    </source>
</reference>
<evidence type="ECO:0000313" key="3">
    <source>
        <dbReference type="Proteomes" id="UP000186102"/>
    </source>
</evidence>
<feature type="region of interest" description="Disordered" evidence="1">
    <location>
        <begin position="35"/>
        <end position="64"/>
    </location>
</feature>
<organism evidence="2 3">
    <name type="scientific">Desulfosporosinus metallidurans</name>
    <dbReference type="NCBI Taxonomy" id="1888891"/>
    <lineage>
        <taxon>Bacteria</taxon>
        <taxon>Bacillati</taxon>
        <taxon>Bacillota</taxon>
        <taxon>Clostridia</taxon>
        <taxon>Eubacteriales</taxon>
        <taxon>Desulfitobacteriaceae</taxon>
        <taxon>Desulfosporosinus</taxon>
    </lineage>
</organism>
<evidence type="ECO:0000313" key="2">
    <source>
        <dbReference type="EMBL" id="OLN33076.1"/>
    </source>
</evidence>
<proteinExistence type="predicted"/>
<name>A0A1Q8R0I9_9FIRM</name>
<dbReference type="EMBL" id="MLBF01000005">
    <property type="protein sequence ID" value="OLN33076.1"/>
    <property type="molecule type" value="Genomic_DNA"/>
</dbReference>
<comment type="caution">
    <text evidence="2">The sequence shown here is derived from an EMBL/GenBank/DDBJ whole genome shotgun (WGS) entry which is preliminary data.</text>
</comment>
<sequence length="64" mass="7835">MEYLMKFQEPLFVIAHSWNYENSFSMQEELEHHLWETEDRRNEEADYDLLPDDEQEGDPEVEPC</sequence>
<evidence type="ECO:0000256" key="1">
    <source>
        <dbReference type="SAM" id="MobiDB-lite"/>
    </source>
</evidence>
<dbReference type="AlphaFoldDB" id="A0A1Q8R0I9"/>
<gene>
    <name evidence="2" type="ORF">DSOL_1187</name>
</gene>
<dbReference type="STRING" id="1888891.DSOL_1187"/>
<dbReference type="Proteomes" id="UP000186102">
    <property type="component" value="Unassembled WGS sequence"/>
</dbReference>
<keyword evidence="3" id="KW-1185">Reference proteome</keyword>
<feature type="compositionally biased region" description="Acidic residues" evidence="1">
    <location>
        <begin position="45"/>
        <end position="64"/>
    </location>
</feature>
<protein>
    <submittedName>
        <fullName evidence="2">Uncharacterized protein</fullName>
    </submittedName>
</protein>
<accession>A0A1Q8R0I9</accession>